<keyword evidence="8 11" id="KW-0472">Membrane</keyword>
<name>A0ABU6RNT5_9FABA</name>
<dbReference type="EMBL" id="JASCZI010031023">
    <property type="protein sequence ID" value="MED6125695.1"/>
    <property type="molecule type" value="Genomic_DNA"/>
</dbReference>
<evidence type="ECO:0000256" key="3">
    <source>
        <dbReference type="ARBA" id="ARBA00022475"/>
    </source>
</evidence>
<dbReference type="PANTHER" id="PTHR27004:SF444">
    <property type="entry name" value="TM RESISTANCE PROTEIN, PUTATIVE-RELATED"/>
    <property type="match status" value="1"/>
</dbReference>
<dbReference type="InterPro" id="IPR032675">
    <property type="entry name" value="LRR_dom_sf"/>
</dbReference>
<evidence type="ECO:0000256" key="1">
    <source>
        <dbReference type="ARBA" id="ARBA00004251"/>
    </source>
</evidence>
<organism evidence="12 13">
    <name type="scientific">Stylosanthes scabra</name>
    <dbReference type="NCBI Taxonomy" id="79078"/>
    <lineage>
        <taxon>Eukaryota</taxon>
        <taxon>Viridiplantae</taxon>
        <taxon>Streptophyta</taxon>
        <taxon>Embryophyta</taxon>
        <taxon>Tracheophyta</taxon>
        <taxon>Spermatophyta</taxon>
        <taxon>Magnoliopsida</taxon>
        <taxon>eudicotyledons</taxon>
        <taxon>Gunneridae</taxon>
        <taxon>Pentapetalae</taxon>
        <taxon>rosids</taxon>
        <taxon>fabids</taxon>
        <taxon>Fabales</taxon>
        <taxon>Fabaceae</taxon>
        <taxon>Papilionoideae</taxon>
        <taxon>50 kb inversion clade</taxon>
        <taxon>dalbergioids sensu lato</taxon>
        <taxon>Dalbergieae</taxon>
        <taxon>Pterocarpus clade</taxon>
        <taxon>Stylosanthes</taxon>
    </lineage>
</organism>
<keyword evidence="7 11" id="KW-1133">Transmembrane helix</keyword>
<evidence type="ECO:0000256" key="6">
    <source>
        <dbReference type="ARBA" id="ARBA00022737"/>
    </source>
</evidence>
<reference evidence="12 13" key="1">
    <citation type="journal article" date="2023" name="Plants (Basel)">
        <title>Bridging the Gap: Combining Genomics and Transcriptomics Approaches to Understand Stylosanthes scabra, an Orphan Legume from the Brazilian Caatinga.</title>
        <authorList>
            <person name="Ferreira-Neto J.R.C."/>
            <person name="da Silva M.D."/>
            <person name="Binneck E."/>
            <person name="de Melo N.F."/>
            <person name="da Silva R.H."/>
            <person name="de Melo A.L.T.M."/>
            <person name="Pandolfi V."/>
            <person name="Bustamante F.O."/>
            <person name="Brasileiro-Vidal A.C."/>
            <person name="Benko-Iseppon A.M."/>
        </authorList>
    </citation>
    <scope>NUCLEOTIDE SEQUENCE [LARGE SCALE GENOMIC DNA]</scope>
    <source>
        <tissue evidence="12">Leaves</tissue>
    </source>
</reference>
<evidence type="ECO:0000256" key="9">
    <source>
        <dbReference type="ARBA" id="ARBA00023170"/>
    </source>
</evidence>
<comment type="similarity">
    <text evidence="2">Belongs to the RLP family.</text>
</comment>
<keyword evidence="5 11" id="KW-0812">Transmembrane</keyword>
<evidence type="ECO:0008006" key="14">
    <source>
        <dbReference type="Google" id="ProtNLM"/>
    </source>
</evidence>
<accession>A0ABU6RNT5</accession>
<feature type="transmembrane region" description="Helical" evidence="11">
    <location>
        <begin position="210"/>
        <end position="234"/>
    </location>
</feature>
<dbReference type="Gene3D" id="3.80.10.10">
    <property type="entry name" value="Ribonuclease Inhibitor"/>
    <property type="match status" value="1"/>
</dbReference>
<evidence type="ECO:0000256" key="7">
    <source>
        <dbReference type="ARBA" id="ARBA00022989"/>
    </source>
</evidence>
<dbReference type="PRINTS" id="PR00019">
    <property type="entry name" value="LEURICHRPT"/>
</dbReference>
<evidence type="ECO:0000256" key="2">
    <source>
        <dbReference type="ARBA" id="ARBA00009592"/>
    </source>
</evidence>
<keyword evidence="4" id="KW-0433">Leucine-rich repeat</keyword>
<dbReference type="PANTHER" id="PTHR27004">
    <property type="entry name" value="RECEPTOR-LIKE PROTEIN 12 ISOFORM X1"/>
    <property type="match status" value="1"/>
</dbReference>
<proteinExistence type="inferred from homology"/>
<evidence type="ECO:0000313" key="12">
    <source>
        <dbReference type="EMBL" id="MED6125695.1"/>
    </source>
</evidence>
<evidence type="ECO:0000256" key="4">
    <source>
        <dbReference type="ARBA" id="ARBA00022614"/>
    </source>
</evidence>
<sequence length="270" mass="29726">GYNPFPLCVLGDVGLIVPPTPQNFQGMMNVNYTQTGLQYMSTNSSSNYPSYFASIAVNMKDQSVELVKILITFTTIDLSNNLLEGEIPQVIGQLDSLIGLNLSHNRITGTIPQCLGKLRNLEWLDLSWNQLRGEIPVALTNLNFLSVLNVSQNQLEGTIPTGGQFNTFQNDSYGGNAMLCGFPLSKSCSGNDYNEHTSSSTFEDEDKFGFGWKAVAVGYACGVVIGVLFGSYFFSTGKPQWLARLLGVPIPNKRVKNKKNRAHANHRRMN</sequence>
<evidence type="ECO:0000256" key="10">
    <source>
        <dbReference type="ARBA" id="ARBA00023180"/>
    </source>
</evidence>
<keyword evidence="10" id="KW-0325">Glycoprotein</keyword>
<evidence type="ECO:0000313" key="13">
    <source>
        <dbReference type="Proteomes" id="UP001341840"/>
    </source>
</evidence>
<dbReference type="InterPro" id="IPR001611">
    <property type="entry name" value="Leu-rich_rpt"/>
</dbReference>
<comment type="subcellular location">
    <subcellularLocation>
        <location evidence="1">Cell membrane</location>
        <topology evidence="1">Single-pass type I membrane protein</topology>
    </subcellularLocation>
</comment>
<keyword evidence="13" id="KW-1185">Reference proteome</keyword>
<keyword evidence="6" id="KW-0677">Repeat</keyword>
<evidence type="ECO:0000256" key="8">
    <source>
        <dbReference type="ARBA" id="ARBA00023136"/>
    </source>
</evidence>
<keyword evidence="9" id="KW-0675">Receptor</keyword>
<feature type="non-terminal residue" evidence="12">
    <location>
        <position position="1"/>
    </location>
</feature>
<dbReference type="Pfam" id="PF13855">
    <property type="entry name" value="LRR_8"/>
    <property type="match status" value="1"/>
</dbReference>
<dbReference type="Proteomes" id="UP001341840">
    <property type="component" value="Unassembled WGS sequence"/>
</dbReference>
<keyword evidence="3" id="KW-1003">Cell membrane</keyword>
<comment type="caution">
    <text evidence="12">The sequence shown here is derived from an EMBL/GenBank/DDBJ whole genome shotgun (WGS) entry which is preliminary data.</text>
</comment>
<gene>
    <name evidence="12" type="ORF">PIB30_071097</name>
</gene>
<protein>
    <recommendedName>
        <fullName evidence="14">Receptor-like protein 12</fullName>
    </recommendedName>
</protein>
<evidence type="ECO:0000256" key="5">
    <source>
        <dbReference type="ARBA" id="ARBA00022692"/>
    </source>
</evidence>
<evidence type="ECO:0000256" key="11">
    <source>
        <dbReference type="SAM" id="Phobius"/>
    </source>
</evidence>
<dbReference type="SUPFAM" id="SSF52058">
    <property type="entry name" value="L domain-like"/>
    <property type="match status" value="1"/>
</dbReference>